<protein>
    <submittedName>
        <fullName evidence="1">DUF4192 domain-containing protein</fullName>
    </submittedName>
</protein>
<evidence type="ECO:0000313" key="2">
    <source>
        <dbReference type="Proteomes" id="UP000253303"/>
    </source>
</evidence>
<dbReference type="AlphaFoldDB" id="A0A366M580"/>
<dbReference type="InterPro" id="IPR025447">
    <property type="entry name" value="DUF4192"/>
</dbReference>
<dbReference type="Proteomes" id="UP000253303">
    <property type="component" value="Unassembled WGS sequence"/>
</dbReference>
<sequence length="358" mass="38164">MTAVSEPATEPVPTIRITSTADVVAIVPYMLGFHPSLSMVVIMVGGDTPTSAGVFRFDLPQDPAHADDHAERAAGLLHRYGIRQVLLLGYGPGNRVTPVMDAMRRILGDAGIDVREALRVEKGRYWSYLCTDPSCCPAEGVMVDMTGSVPAATAVLAGMRALPDRGALAAILDPPTGFDPLVGERVMRQVCDRVRELAVQDHDWFGDGVRQVTAALDRVQAGEDLDVATLARLGVALTSVLVRDIAFTRIGREDADDHVRLWTEVTRTVPAAFAAAPATLVAFAALSRGDGALARVALERALATNPGYSMALLITQAINAGMTPAQMFAVDWDGQVEAITAQARLNPAHARPVLPEGW</sequence>
<name>A0A366M580_9ACTN</name>
<evidence type="ECO:0000313" key="1">
    <source>
        <dbReference type="EMBL" id="RBQ21197.1"/>
    </source>
</evidence>
<dbReference type="EMBL" id="QMEY01000001">
    <property type="protein sequence ID" value="RBQ21197.1"/>
    <property type="molecule type" value="Genomic_DNA"/>
</dbReference>
<accession>A0A366M580</accession>
<comment type="caution">
    <text evidence="1">The sequence shown here is derived from an EMBL/GenBank/DDBJ whole genome shotgun (WGS) entry which is preliminary data.</text>
</comment>
<organism evidence="1 2">
    <name type="scientific">Spongiactinospora rosea</name>
    <dbReference type="NCBI Taxonomy" id="2248750"/>
    <lineage>
        <taxon>Bacteria</taxon>
        <taxon>Bacillati</taxon>
        <taxon>Actinomycetota</taxon>
        <taxon>Actinomycetes</taxon>
        <taxon>Streptosporangiales</taxon>
        <taxon>Streptosporangiaceae</taxon>
        <taxon>Spongiactinospora</taxon>
    </lineage>
</organism>
<dbReference type="RefSeq" id="WP_113977408.1">
    <property type="nucleotide sequence ID" value="NZ_QMEY01000001.1"/>
</dbReference>
<keyword evidence="2" id="KW-1185">Reference proteome</keyword>
<dbReference type="Pfam" id="PF13830">
    <property type="entry name" value="DUF4192"/>
    <property type="match status" value="1"/>
</dbReference>
<dbReference type="OrthoDB" id="3264463at2"/>
<gene>
    <name evidence="1" type="ORF">DP939_00195</name>
</gene>
<proteinExistence type="predicted"/>
<reference evidence="1 2" key="1">
    <citation type="submission" date="2018-06" db="EMBL/GenBank/DDBJ databases">
        <title>Sphaerisporangium craniellae sp. nov., isolated from a marine sponge in the South China Sea.</title>
        <authorList>
            <person name="Li L."/>
        </authorList>
    </citation>
    <scope>NUCLEOTIDE SEQUENCE [LARGE SCALE GENOMIC DNA]</scope>
    <source>
        <strain evidence="1 2">LHW63015</strain>
    </source>
</reference>